<feature type="domain" description="PDZ" evidence="2">
    <location>
        <begin position="142"/>
        <end position="228"/>
    </location>
</feature>
<dbReference type="Proteomes" id="UP000830835">
    <property type="component" value="Unassembled WGS sequence"/>
</dbReference>
<dbReference type="SMART" id="SM00228">
    <property type="entry name" value="PDZ"/>
    <property type="match status" value="1"/>
</dbReference>
<dbReference type="InterPro" id="IPR041489">
    <property type="entry name" value="PDZ_6"/>
</dbReference>
<keyword evidence="4" id="KW-1185">Reference proteome</keyword>
<proteinExistence type="predicted"/>
<feature type="compositionally biased region" description="Polar residues" evidence="1">
    <location>
        <begin position="1"/>
        <end position="14"/>
    </location>
</feature>
<reference evidence="3" key="1">
    <citation type="submission" date="2021-02" db="EMBL/GenBank/DDBJ databases">
        <title>The CRISPR/cas machinery reduction and long-range gene transfer in the hot spring cyanobacterium Synechococcus.</title>
        <authorList>
            <person name="Dvorak P."/>
            <person name="Jahodarova E."/>
            <person name="Hasler P."/>
            <person name="Poulickova A."/>
        </authorList>
    </citation>
    <scope>NUCLEOTIDE SEQUENCE</scope>
    <source>
        <strain evidence="3">Rupite</strain>
    </source>
</reference>
<evidence type="ECO:0000313" key="3">
    <source>
        <dbReference type="EMBL" id="MCJ2543641.1"/>
    </source>
</evidence>
<dbReference type="Pfam" id="PF17820">
    <property type="entry name" value="PDZ_6"/>
    <property type="match status" value="1"/>
</dbReference>
<evidence type="ECO:0000259" key="2">
    <source>
        <dbReference type="PROSITE" id="PS50106"/>
    </source>
</evidence>
<evidence type="ECO:0000256" key="1">
    <source>
        <dbReference type="SAM" id="MobiDB-lite"/>
    </source>
</evidence>
<dbReference type="SUPFAM" id="SSF50156">
    <property type="entry name" value="PDZ domain-like"/>
    <property type="match status" value="1"/>
</dbReference>
<dbReference type="InterPro" id="IPR001478">
    <property type="entry name" value="PDZ"/>
</dbReference>
<feature type="region of interest" description="Disordered" evidence="1">
    <location>
        <begin position="1"/>
        <end position="21"/>
    </location>
</feature>
<sequence>MKNCNTNASKNLGSSPEARPSLSTVTDFGFITEGRVALNCPSQGFRRLDLFLCGPDSSLIHFRRFQGRTMQKPTHLFKLALALPASFLLADAVVAYPCDSVGGEAYNSYSPTVQVTSHSANGFTVQVVPASFINAVANGFIGVAIEAVDDQPAQTGLGRRLLGSAPTIRGVQVVGLLNDGPAQQAGLAHGDILIGVDGQRVTSVQHVQQIIQNIPVGQSVPITFRRGERVLSTVVAVGDGRVLRPLMLQQQ</sequence>
<dbReference type="PROSITE" id="PS50106">
    <property type="entry name" value="PDZ"/>
    <property type="match status" value="1"/>
</dbReference>
<gene>
    <name evidence="3" type="ORF">JX360_12110</name>
</gene>
<dbReference type="EMBL" id="JAFIRA010000033">
    <property type="protein sequence ID" value="MCJ2543641.1"/>
    <property type="molecule type" value="Genomic_DNA"/>
</dbReference>
<accession>A0ABT0CD07</accession>
<evidence type="ECO:0000313" key="4">
    <source>
        <dbReference type="Proteomes" id="UP000830835"/>
    </source>
</evidence>
<comment type="caution">
    <text evidence="3">The sequence shown here is derived from an EMBL/GenBank/DDBJ whole genome shotgun (WGS) entry which is preliminary data.</text>
</comment>
<dbReference type="InterPro" id="IPR036034">
    <property type="entry name" value="PDZ_sf"/>
</dbReference>
<protein>
    <submittedName>
        <fullName evidence="3">PDZ domain-containing protein</fullName>
    </submittedName>
</protein>
<organism evidence="3 4">
    <name type="scientific">Thermostichus vulcanus str. 'Rupite'</name>
    <dbReference type="NCBI Taxonomy" id="2813851"/>
    <lineage>
        <taxon>Bacteria</taxon>
        <taxon>Bacillati</taxon>
        <taxon>Cyanobacteriota</taxon>
        <taxon>Cyanophyceae</taxon>
        <taxon>Thermostichales</taxon>
        <taxon>Thermostichaceae</taxon>
        <taxon>Thermostichus</taxon>
    </lineage>
</organism>
<name>A0ABT0CD07_THEVL</name>
<dbReference type="Gene3D" id="2.30.42.10">
    <property type="match status" value="1"/>
</dbReference>